<dbReference type="AlphaFoldDB" id="A0A6L9W841"/>
<proteinExistence type="predicted"/>
<name>A0A6L9W841_9ACTN</name>
<gene>
    <name evidence="1" type="ORF">GCU60_17925</name>
</gene>
<evidence type="ECO:0000313" key="2">
    <source>
        <dbReference type="Proteomes" id="UP000479241"/>
    </source>
</evidence>
<organism evidence="1 2">
    <name type="scientific">Blastococcus saxobsidens</name>
    <dbReference type="NCBI Taxonomy" id="138336"/>
    <lineage>
        <taxon>Bacteria</taxon>
        <taxon>Bacillati</taxon>
        <taxon>Actinomycetota</taxon>
        <taxon>Actinomycetes</taxon>
        <taxon>Geodermatophilales</taxon>
        <taxon>Geodermatophilaceae</taxon>
        <taxon>Blastococcus</taxon>
    </lineage>
</organism>
<protein>
    <submittedName>
        <fullName evidence="1">Uncharacterized protein</fullName>
    </submittedName>
</protein>
<dbReference type="EMBL" id="JAAGWG010000037">
    <property type="protein sequence ID" value="NEK87620.1"/>
    <property type="molecule type" value="Genomic_DNA"/>
</dbReference>
<comment type="caution">
    <text evidence="1">The sequence shown here is derived from an EMBL/GenBank/DDBJ whole genome shotgun (WGS) entry which is preliminary data.</text>
</comment>
<evidence type="ECO:0000313" key="1">
    <source>
        <dbReference type="EMBL" id="NEK87620.1"/>
    </source>
</evidence>
<dbReference type="Proteomes" id="UP000479241">
    <property type="component" value="Unassembled WGS sequence"/>
</dbReference>
<accession>A0A6L9W841</accession>
<sequence length="212" mass="22327">MGGSVGVQAGRVCPGCGQENSVPLVYGMPGFDDFRQAERGGGCARRLPDAGGRGGVRVRQLRAAGGSESEPTADEAELAAMLGVAYPDLLRALGAGLCREVGADERDGVARFVSGEPAQLAIGVQVPWFVLARPLTSEGEVRPSPLWGDGPRFTSDDVLHDPPGIAMVADDIASHRRRSFRWCRTCRRASAPESFVASQSACAQCVRLFADG</sequence>
<reference evidence="1 2" key="1">
    <citation type="submission" date="2019-12" db="EMBL/GenBank/DDBJ databases">
        <title>the WGS of Blastococcus saxobsidens 67B17.</title>
        <authorList>
            <person name="Jiang Z."/>
        </authorList>
    </citation>
    <scope>NUCLEOTIDE SEQUENCE [LARGE SCALE GENOMIC DNA]</scope>
    <source>
        <strain evidence="1 2">67B17</strain>
    </source>
</reference>